<dbReference type="EMBL" id="JADWDJ010000001">
    <property type="protein sequence ID" value="KAG5285579.1"/>
    <property type="molecule type" value="Genomic_DNA"/>
</dbReference>
<reference evidence="2 3" key="1">
    <citation type="submission" date="2020-10" db="EMBL/GenBank/DDBJ databases">
        <title>Chromosome-scale genome assembly of the Allis shad, Alosa alosa.</title>
        <authorList>
            <person name="Margot Z."/>
            <person name="Christophe K."/>
            <person name="Cabau C."/>
            <person name="Louis A."/>
            <person name="Berthelot C."/>
            <person name="Parey E."/>
            <person name="Roest Crollius H."/>
            <person name="Montfort J."/>
            <person name="Robinson-Rechavi M."/>
            <person name="Bucao C."/>
            <person name="Bouchez O."/>
            <person name="Gislard M."/>
            <person name="Lluch J."/>
            <person name="Milhes M."/>
            <person name="Lampietro C."/>
            <person name="Lopez Roques C."/>
            <person name="Donnadieu C."/>
            <person name="Braasch I."/>
            <person name="Desvignes T."/>
            <person name="Postlethwait J."/>
            <person name="Bobe J."/>
            <person name="Guiguen Y."/>
        </authorList>
    </citation>
    <scope>NUCLEOTIDE SEQUENCE [LARGE SCALE GENOMIC DNA]</scope>
    <source>
        <strain evidence="2">M-15738</strain>
        <tissue evidence="2">Blood</tissue>
    </source>
</reference>
<evidence type="ECO:0000256" key="1">
    <source>
        <dbReference type="SAM" id="MobiDB-lite"/>
    </source>
</evidence>
<keyword evidence="3" id="KW-1185">Reference proteome</keyword>
<evidence type="ECO:0000313" key="3">
    <source>
        <dbReference type="Proteomes" id="UP000823561"/>
    </source>
</evidence>
<sequence length="98" mass="10535">MSQPEGRGGGASSSLPKQSEHWSAAEQDCTRSAWRSYGMKPACSGLPLAHLLTWEGEGATTDTLDTVVVGCLAHTSEWGEYWERPTGSLLAGHFRVSL</sequence>
<gene>
    <name evidence="2" type="ORF">AALO_G00005000</name>
</gene>
<dbReference type="Proteomes" id="UP000823561">
    <property type="component" value="Chromosome 1"/>
</dbReference>
<feature type="region of interest" description="Disordered" evidence="1">
    <location>
        <begin position="1"/>
        <end position="26"/>
    </location>
</feature>
<protein>
    <submittedName>
        <fullName evidence="2">Uncharacterized protein</fullName>
    </submittedName>
</protein>
<feature type="compositionally biased region" description="Gly residues" evidence="1">
    <location>
        <begin position="1"/>
        <end position="11"/>
    </location>
</feature>
<proteinExistence type="predicted"/>
<evidence type="ECO:0000313" key="2">
    <source>
        <dbReference type="EMBL" id="KAG5285579.1"/>
    </source>
</evidence>
<dbReference type="AlphaFoldDB" id="A0AAV6HGH6"/>
<organism evidence="2 3">
    <name type="scientific">Alosa alosa</name>
    <name type="common">allis shad</name>
    <dbReference type="NCBI Taxonomy" id="278164"/>
    <lineage>
        <taxon>Eukaryota</taxon>
        <taxon>Metazoa</taxon>
        <taxon>Chordata</taxon>
        <taxon>Craniata</taxon>
        <taxon>Vertebrata</taxon>
        <taxon>Euteleostomi</taxon>
        <taxon>Actinopterygii</taxon>
        <taxon>Neopterygii</taxon>
        <taxon>Teleostei</taxon>
        <taxon>Clupei</taxon>
        <taxon>Clupeiformes</taxon>
        <taxon>Clupeoidei</taxon>
        <taxon>Clupeidae</taxon>
        <taxon>Alosa</taxon>
    </lineage>
</organism>
<name>A0AAV6HGH6_9TELE</name>
<comment type="caution">
    <text evidence="2">The sequence shown here is derived from an EMBL/GenBank/DDBJ whole genome shotgun (WGS) entry which is preliminary data.</text>
</comment>
<accession>A0AAV6HGH6</accession>